<proteinExistence type="predicted"/>
<sequence>MEKQSGSLVDRPRLIAAGEMLSGGLSLVLTPLRVNSA</sequence>
<accession>A0A1J8PY76</accession>
<evidence type="ECO:0000313" key="1">
    <source>
        <dbReference type="EMBL" id="OJA13773.1"/>
    </source>
</evidence>
<name>A0A1J8PY76_9AGAM</name>
<dbReference type="Proteomes" id="UP000183567">
    <property type="component" value="Unassembled WGS sequence"/>
</dbReference>
<gene>
    <name evidence="1" type="ORF">AZE42_07460</name>
</gene>
<keyword evidence="2" id="KW-1185">Reference proteome</keyword>
<organism evidence="1 2">
    <name type="scientific">Rhizopogon vesiculosus</name>
    <dbReference type="NCBI Taxonomy" id="180088"/>
    <lineage>
        <taxon>Eukaryota</taxon>
        <taxon>Fungi</taxon>
        <taxon>Dikarya</taxon>
        <taxon>Basidiomycota</taxon>
        <taxon>Agaricomycotina</taxon>
        <taxon>Agaricomycetes</taxon>
        <taxon>Agaricomycetidae</taxon>
        <taxon>Boletales</taxon>
        <taxon>Suillineae</taxon>
        <taxon>Rhizopogonaceae</taxon>
        <taxon>Rhizopogon</taxon>
    </lineage>
</organism>
<dbReference type="OrthoDB" id="2789670at2759"/>
<protein>
    <submittedName>
        <fullName evidence="1">Uncharacterized protein</fullName>
    </submittedName>
</protein>
<evidence type="ECO:0000313" key="2">
    <source>
        <dbReference type="Proteomes" id="UP000183567"/>
    </source>
</evidence>
<dbReference type="AlphaFoldDB" id="A0A1J8PY76"/>
<comment type="caution">
    <text evidence="1">The sequence shown here is derived from an EMBL/GenBank/DDBJ whole genome shotgun (WGS) entry which is preliminary data.</text>
</comment>
<dbReference type="EMBL" id="LVVM01004018">
    <property type="protein sequence ID" value="OJA13773.1"/>
    <property type="molecule type" value="Genomic_DNA"/>
</dbReference>
<reference evidence="1 2" key="1">
    <citation type="submission" date="2016-03" db="EMBL/GenBank/DDBJ databases">
        <title>Comparative genomics of the ectomycorrhizal sister species Rhizopogon vinicolor and Rhizopogon vesiculosus (Basidiomycota: Boletales) reveals a divergence of the mating type B locus.</title>
        <authorList>
            <person name="Mujic A.B."/>
            <person name="Kuo A."/>
            <person name="Tritt A."/>
            <person name="Lipzen A."/>
            <person name="Chen C."/>
            <person name="Johnson J."/>
            <person name="Sharma A."/>
            <person name="Barry K."/>
            <person name="Grigoriev I.V."/>
            <person name="Spatafora J.W."/>
        </authorList>
    </citation>
    <scope>NUCLEOTIDE SEQUENCE [LARGE SCALE GENOMIC DNA]</scope>
    <source>
        <strain evidence="1 2">AM-OR11-056</strain>
    </source>
</reference>